<organism evidence="1 2">
    <name type="scientific">Naganishia adeliensis</name>
    <dbReference type="NCBI Taxonomy" id="92952"/>
    <lineage>
        <taxon>Eukaryota</taxon>
        <taxon>Fungi</taxon>
        <taxon>Dikarya</taxon>
        <taxon>Basidiomycota</taxon>
        <taxon>Agaricomycotina</taxon>
        <taxon>Tremellomycetes</taxon>
        <taxon>Filobasidiales</taxon>
        <taxon>Filobasidiaceae</taxon>
        <taxon>Naganishia</taxon>
    </lineage>
</organism>
<dbReference type="Proteomes" id="UP001230649">
    <property type="component" value="Unassembled WGS sequence"/>
</dbReference>
<proteinExistence type="predicted"/>
<protein>
    <submittedName>
        <fullName evidence="1">Uncharacterized protein</fullName>
    </submittedName>
</protein>
<name>A0ACC2W981_9TREE</name>
<reference evidence="1" key="1">
    <citation type="submission" date="2023-04" db="EMBL/GenBank/DDBJ databases">
        <title>Draft Genome sequencing of Naganishia species isolated from polar environments using Oxford Nanopore Technology.</title>
        <authorList>
            <person name="Leo P."/>
            <person name="Venkateswaran K."/>
        </authorList>
    </citation>
    <scope>NUCLEOTIDE SEQUENCE</scope>
    <source>
        <strain evidence="1">MNA-CCFEE 5262</strain>
    </source>
</reference>
<evidence type="ECO:0000313" key="1">
    <source>
        <dbReference type="EMBL" id="KAJ9107976.1"/>
    </source>
</evidence>
<accession>A0ACC2W981</accession>
<keyword evidence="2" id="KW-1185">Reference proteome</keyword>
<sequence length="543" mass="60416">MPPHAPCRQAWISTGFSLRSISQAPTRFAPDAATSQRRSLSGSRVGHEEKDSTPVRSSNENGEHSVVDTTSTPPPNQEPSSDLSGISTGKPKKPESLKDIFPDLFGNPKPLMTQSGGRGRRDWEKALEDSMTDTAAMIDNPRRPSRASRSPATPAAIGSTLSSIFNMGSDPSKNPRTRLEPAVTAAKPGAKDRTRAAPKELQAFHELLESMFEASEAQAAEIGRQRRGLSSRRDDSGFGMDRHGAPRDSYLSDSLAWRRESDRLDHTGQQEDYEDRSRMTAIAKPVGNMRNVSDQDMEDYMQKRELIASFRTDLDVMEWLNRTYFIANASTSISTGGKGSEPITSSALTPSYPLVLAYTISSLHRRFRNPHAALAVFDTARSHSLESYLVGCTTSVYNEMLRARWEGLRDLKGAEEGLEEMGRRGVGWDKDTMDFANSLVENLSKLRLFGLSNGSKTSHVATPPTTSNDQRLMWAYGPDVLQRVERLEKMVEDQVEYSERGVRIQTKRRADRLRELEMKDEGGRHDNTYGHSFDRGSSRLAVL</sequence>
<evidence type="ECO:0000313" key="2">
    <source>
        <dbReference type="Proteomes" id="UP001230649"/>
    </source>
</evidence>
<comment type="caution">
    <text evidence="1">The sequence shown here is derived from an EMBL/GenBank/DDBJ whole genome shotgun (WGS) entry which is preliminary data.</text>
</comment>
<dbReference type="EMBL" id="JASBWS010000035">
    <property type="protein sequence ID" value="KAJ9107976.1"/>
    <property type="molecule type" value="Genomic_DNA"/>
</dbReference>
<gene>
    <name evidence="1" type="ORF">QFC20_003661</name>
</gene>